<keyword evidence="7 13" id="KW-0479">Metal-binding</keyword>
<comment type="subcellular location">
    <subcellularLocation>
        <location evidence="2">Membrane</location>
    </subcellularLocation>
</comment>
<dbReference type="CDD" id="cd11069">
    <property type="entry name" value="CYP_FUM15-like"/>
    <property type="match status" value="1"/>
</dbReference>
<evidence type="ECO:0000256" key="6">
    <source>
        <dbReference type="ARBA" id="ARBA00022692"/>
    </source>
</evidence>
<evidence type="ECO:0000313" key="15">
    <source>
        <dbReference type="EMBL" id="PPQ69737.1"/>
    </source>
</evidence>
<evidence type="ECO:0000256" key="5">
    <source>
        <dbReference type="ARBA" id="ARBA00022617"/>
    </source>
</evidence>
<sequence length="545" mass="60433">MALLPDFVTGNAGLCLIAASCIGATWLYYRRASTLPNVPGPPPSSFLTGNLLDVVAPATGRDWLLNVSTVYGGVAKLGTLFGGHSLLVNDPRALHQVLVKDQDIFEEWSAWTTTNSLLFGPGLLATVGSQHKKQRKMLGPAFSVTHLRVMTPMFVSIARELETHISSMVQNNPQEVDMIGWLTRFALEAIGRGGMGRSFGNMTEATIFSEAAKQLTASLSVMSPGATLTPFFKYLGPPQFRRLLLKSIPWSLLQRLVDIVDIMDDEAKKILAEQQKDLANHDTDKDGEDIIRILLRANQASNEEERMTEEELVAQISILVFTAMDTTSTAIARVLHLLALHPDVQEKLRAEVIEAYHHQDEAVDFNNLSALPYMDAIIKETLRVYPPIPMMFRQTLKDTVLPLLHPITGEDGKVMNEVHVEKGTDIVVNIIGANHNTKTWGKDASEWKPERWLSDLPESVTKIRDLSGVFAHQMTFIAGNRSCIGFNFAQLEMRVVLAILIQSLEFSIPKDKEIAWNSGLLMTPVLEGSSSIHTQLPLIVKKRKI</sequence>
<evidence type="ECO:0000256" key="2">
    <source>
        <dbReference type="ARBA" id="ARBA00004370"/>
    </source>
</evidence>
<evidence type="ECO:0000256" key="12">
    <source>
        <dbReference type="ARBA" id="ARBA00023136"/>
    </source>
</evidence>
<protein>
    <recommendedName>
        <fullName evidence="17">Cytochrome P450</fullName>
    </recommendedName>
</protein>
<comment type="caution">
    <text evidence="15">The sequence shown here is derived from an EMBL/GenBank/DDBJ whole genome shotgun (WGS) entry which is preliminary data.</text>
</comment>
<organism evidence="15 16">
    <name type="scientific">Psilocybe cyanescens</name>
    <dbReference type="NCBI Taxonomy" id="93625"/>
    <lineage>
        <taxon>Eukaryota</taxon>
        <taxon>Fungi</taxon>
        <taxon>Dikarya</taxon>
        <taxon>Basidiomycota</taxon>
        <taxon>Agaricomycotina</taxon>
        <taxon>Agaricomycetes</taxon>
        <taxon>Agaricomycetidae</taxon>
        <taxon>Agaricales</taxon>
        <taxon>Agaricineae</taxon>
        <taxon>Strophariaceae</taxon>
        <taxon>Psilocybe</taxon>
    </lineage>
</organism>
<evidence type="ECO:0008006" key="17">
    <source>
        <dbReference type="Google" id="ProtNLM"/>
    </source>
</evidence>
<evidence type="ECO:0000256" key="8">
    <source>
        <dbReference type="ARBA" id="ARBA00022989"/>
    </source>
</evidence>
<dbReference type="Proteomes" id="UP000283269">
    <property type="component" value="Unassembled WGS sequence"/>
</dbReference>
<dbReference type="PRINTS" id="PR00385">
    <property type="entry name" value="P450"/>
</dbReference>
<dbReference type="InterPro" id="IPR002403">
    <property type="entry name" value="Cyt_P450_E_grp-IV"/>
</dbReference>
<keyword evidence="6 14" id="KW-0812">Transmembrane</keyword>
<evidence type="ECO:0000313" key="16">
    <source>
        <dbReference type="Proteomes" id="UP000283269"/>
    </source>
</evidence>
<dbReference type="OrthoDB" id="1470350at2759"/>
<dbReference type="GO" id="GO:0016705">
    <property type="term" value="F:oxidoreductase activity, acting on paired donors, with incorporation or reduction of molecular oxygen"/>
    <property type="evidence" value="ECO:0007669"/>
    <property type="project" value="InterPro"/>
</dbReference>
<dbReference type="GO" id="GO:0005506">
    <property type="term" value="F:iron ion binding"/>
    <property type="evidence" value="ECO:0007669"/>
    <property type="project" value="InterPro"/>
</dbReference>
<dbReference type="Pfam" id="PF00067">
    <property type="entry name" value="p450"/>
    <property type="match status" value="1"/>
</dbReference>
<dbReference type="AlphaFoldDB" id="A0A409VU17"/>
<dbReference type="PANTHER" id="PTHR24305">
    <property type="entry name" value="CYTOCHROME P450"/>
    <property type="match status" value="1"/>
</dbReference>
<dbReference type="GO" id="GO:0020037">
    <property type="term" value="F:heme binding"/>
    <property type="evidence" value="ECO:0007669"/>
    <property type="project" value="InterPro"/>
</dbReference>
<dbReference type="InterPro" id="IPR001128">
    <property type="entry name" value="Cyt_P450"/>
</dbReference>
<accession>A0A409VU17</accession>
<evidence type="ECO:0000256" key="11">
    <source>
        <dbReference type="ARBA" id="ARBA00023033"/>
    </source>
</evidence>
<dbReference type="PRINTS" id="PR00465">
    <property type="entry name" value="EP450IV"/>
</dbReference>
<comment type="pathway">
    <text evidence="3">Secondary metabolite biosynthesis; terpenoid biosynthesis.</text>
</comment>
<comment type="similarity">
    <text evidence="4">Belongs to the cytochrome P450 family.</text>
</comment>
<keyword evidence="16" id="KW-1185">Reference proteome</keyword>
<evidence type="ECO:0000256" key="7">
    <source>
        <dbReference type="ARBA" id="ARBA00022723"/>
    </source>
</evidence>
<dbReference type="InParanoid" id="A0A409VU17"/>
<dbReference type="PANTHER" id="PTHR24305:SF166">
    <property type="entry name" value="CYTOCHROME P450 12A4, MITOCHONDRIAL-RELATED"/>
    <property type="match status" value="1"/>
</dbReference>
<keyword evidence="8 14" id="KW-1133">Transmembrane helix</keyword>
<keyword evidence="9" id="KW-0560">Oxidoreductase</keyword>
<evidence type="ECO:0000256" key="4">
    <source>
        <dbReference type="ARBA" id="ARBA00010617"/>
    </source>
</evidence>
<dbReference type="InterPro" id="IPR050121">
    <property type="entry name" value="Cytochrome_P450_monoxygenase"/>
</dbReference>
<evidence type="ECO:0000256" key="13">
    <source>
        <dbReference type="PIRSR" id="PIRSR602403-1"/>
    </source>
</evidence>
<name>A0A409VU17_PSICY</name>
<evidence type="ECO:0000256" key="1">
    <source>
        <dbReference type="ARBA" id="ARBA00001971"/>
    </source>
</evidence>
<proteinExistence type="inferred from homology"/>
<dbReference type="STRING" id="93625.A0A409VU17"/>
<dbReference type="GO" id="GO:0016020">
    <property type="term" value="C:membrane"/>
    <property type="evidence" value="ECO:0007669"/>
    <property type="project" value="UniProtKB-SubCell"/>
</dbReference>
<reference evidence="15 16" key="1">
    <citation type="journal article" date="2018" name="Evol. Lett.">
        <title>Horizontal gene cluster transfer increased hallucinogenic mushroom diversity.</title>
        <authorList>
            <person name="Reynolds H.T."/>
            <person name="Vijayakumar V."/>
            <person name="Gluck-Thaler E."/>
            <person name="Korotkin H.B."/>
            <person name="Matheny P.B."/>
            <person name="Slot J.C."/>
        </authorList>
    </citation>
    <scope>NUCLEOTIDE SEQUENCE [LARGE SCALE GENOMIC DNA]</scope>
    <source>
        <strain evidence="15 16">2631</strain>
    </source>
</reference>
<keyword evidence="10 13" id="KW-0408">Iron</keyword>
<keyword evidence="11" id="KW-0503">Monooxygenase</keyword>
<gene>
    <name evidence="15" type="ORF">CVT25_010446</name>
</gene>
<keyword evidence="12 14" id="KW-0472">Membrane</keyword>
<evidence type="ECO:0000256" key="3">
    <source>
        <dbReference type="ARBA" id="ARBA00004721"/>
    </source>
</evidence>
<evidence type="ECO:0000256" key="9">
    <source>
        <dbReference type="ARBA" id="ARBA00023002"/>
    </source>
</evidence>
<evidence type="ECO:0000256" key="14">
    <source>
        <dbReference type="SAM" id="Phobius"/>
    </source>
</evidence>
<dbReference type="Gene3D" id="1.10.630.10">
    <property type="entry name" value="Cytochrome P450"/>
    <property type="match status" value="1"/>
</dbReference>
<dbReference type="GO" id="GO:0004497">
    <property type="term" value="F:monooxygenase activity"/>
    <property type="evidence" value="ECO:0007669"/>
    <property type="project" value="UniProtKB-KW"/>
</dbReference>
<dbReference type="EMBL" id="NHYD01003925">
    <property type="protein sequence ID" value="PPQ69737.1"/>
    <property type="molecule type" value="Genomic_DNA"/>
</dbReference>
<comment type="cofactor">
    <cofactor evidence="1 13">
        <name>heme</name>
        <dbReference type="ChEBI" id="CHEBI:30413"/>
    </cofactor>
</comment>
<keyword evidence="5 13" id="KW-0349">Heme</keyword>
<dbReference type="InterPro" id="IPR036396">
    <property type="entry name" value="Cyt_P450_sf"/>
</dbReference>
<feature type="binding site" description="axial binding residue" evidence="13">
    <location>
        <position position="483"/>
    </location>
    <ligand>
        <name>heme</name>
        <dbReference type="ChEBI" id="CHEBI:30413"/>
    </ligand>
    <ligandPart>
        <name>Fe</name>
        <dbReference type="ChEBI" id="CHEBI:18248"/>
    </ligandPart>
</feature>
<dbReference type="SUPFAM" id="SSF48264">
    <property type="entry name" value="Cytochrome P450"/>
    <property type="match status" value="1"/>
</dbReference>
<evidence type="ECO:0000256" key="10">
    <source>
        <dbReference type="ARBA" id="ARBA00023004"/>
    </source>
</evidence>
<feature type="transmembrane region" description="Helical" evidence="14">
    <location>
        <begin position="7"/>
        <end position="29"/>
    </location>
</feature>